<proteinExistence type="predicted"/>
<comment type="caution">
    <text evidence="1">The sequence shown here is derived from an EMBL/GenBank/DDBJ whole genome shotgun (WGS) entry which is preliminary data.</text>
</comment>
<evidence type="ECO:0000313" key="2">
    <source>
        <dbReference type="Proteomes" id="UP001156441"/>
    </source>
</evidence>
<dbReference type="RefSeq" id="WP_260194074.1">
    <property type="nucleotide sequence ID" value="NZ_JAFFZE010000017.1"/>
</dbReference>
<organism evidence="1 2">
    <name type="scientific">Actinophytocola gossypii</name>
    <dbReference type="NCBI Taxonomy" id="2812003"/>
    <lineage>
        <taxon>Bacteria</taxon>
        <taxon>Bacillati</taxon>
        <taxon>Actinomycetota</taxon>
        <taxon>Actinomycetes</taxon>
        <taxon>Pseudonocardiales</taxon>
        <taxon>Pseudonocardiaceae</taxon>
    </lineage>
</organism>
<evidence type="ECO:0000313" key="1">
    <source>
        <dbReference type="EMBL" id="MCT2586283.1"/>
    </source>
</evidence>
<name>A0ABT2JEG5_9PSEU</name>
<sequence>MRHISANSFLFTLESVNGPSGTCSTRLTTGLWLATDSGGLHIFNALDENGLSAKRED</sequence>
<reference evidence="1 2" key="1">
    <citation type="submission" date="2021-02" db="EMBL/GenBank/DDBJ databases">
        <title>Actinophytocola xerophila sp. nov., isolated from soil of cotton cropping field.</title>
        <authorList>
            <person name="Huang R."/>
            <person name="Chen X."/>
            <person name="Ge X."/>
            <person name="Liu W."/>
        </authorList>
    </citation>
    <scope>NUCLEOTIDE SEQUENCE [LARGE SCALE GENOMIC DNA]</scope>
    <source>
        <strain evidence="1 2">S1-96</strain>
    </source>
</reference>
<accession>A0ABT2JEG5</accession>
<protein>
    <submittedName>
        <fullName evidence="1">Uncharacterized protein</fullName>
    </submittedName>
</protein>
<gene>
    <name evidence="1" type="ORF">JT362_24495</name>
</gene>
<dbReference type="Proteomes" id="UP001156441">
    <property type="component" value="Unassembled WGS sequence"/>
</dbReference>
<keyword evidence="2" id="KW-1185">Reference proteome</keyword>
<dbReference type="EMBL" id="JAFFZE010000017">
    <property type="protein sequence ID" value="MCT2586283.1"/>
    <property type="molecule type" value="Genomic_DNA"/>
</dbReference>